<protein>
    <submittedName>
        <fullName evidence="2">Uncharacterized protein</fullName>
    </submittedName>
</protein>
<evidence type="ECO:0000313" key="2">
    <source>
        <dbReference type="EMBL" id="KAK9037597.1"/>
    </source>
</evidence>
<sequence length="134" mass="13694">MDSTRESEWALGQLGWFHSSAGPSQNRSGSGCMVGLGRTTQDPCGRVAEGSRAMGEGPGASESLGGDESWLVGGVGLMPDGGAWCGNNGGWGDVVAVIEEVDGSSVPDGWTREVLFGEWFWGCLGGLDRGGGGL</sequence>
<comment type="caution">
    <text evidence="2">The sequence shown here is derived from an EMBL/GenBank/DDBJ whole genome shotgun (WGS) entry which is preliminary data.</text>
</comment>
<keyword evidence="3" id="KW-1185">Reference proteome</keyword>
<dbReference type="EMBL" id="JBBPBN010000005">
    <property type="protein sequence ID" value="KAK9037597.1"/>
    <property type="molecule type" value="Genomic_DNA"/>
</dbReference>
<gene>
    <name evidence="2" type="ORF">V6N11_022501</name>
</gene>
<evidence type="ECO:0000313" key="3">
    <source>
        <dbReference type="Proteomes" id="UP001396334"/>
    </source>
</evidence>
<proteinExistence type="predicted"/>
<name>A0ABR2TK50_9ROSI</name>
<reference evidence="2 3" key="1">
    <citation type="journal article" date="2024" name="G3 (Bethesda)">
        <title>Genome assembly of Hibiscus sabdariffa L. provides insights into metabolisms of medicinal natural products.</title>
        <authorList>
            <person name="Kim T."/>
        </authorList>
    </citation>
    <scope>NUCLEOTIDE SEQUENCE [LARGE SCALE GENOMIC DNA]</scope>
    <source>
        <strain evidence="2">TK-2024</strain>
        <tissue evidence="2">Old leaves</tissue>
    </source>
</reference>
<feature type="region of interest" description="Disordered" evidence="1">
    <location>
        <begin position="44"/>
        <end position="67"/>
    </location>
</feature>
<accession>A0ABR2TK50</accession>
<dbReference type="Proteomes" id="UP001396334">
    <property type="component" value="Unassembled WGS sequence"/>
</dbReference>
<evidence type="ECO:0000256" key="1">
    <source>
        <dbReference type="SAM" id="MobiDB-lite"/>
    </source>
</evidence>
<organism evidence="2 3">
    <name type="scientific">Hibiscus sabdariffa</name>
    <name type="common">roselle</name>
    <dbReference type="NCBI Taxonomy" id="183260"/>
    <lineage>
        <taxon>Eukaryota</taxon>
        <taxon>Viridiplantae</taxon>
        <taxon>Streptophyta</taxon>
        <taxon>Embryophyta</taxon>
        <taxon>Tracheophyta</taxon>
        <taxon>Spermatophyta</taxon>
        <taxon>Magnoliopsida</taxon>
        <taxon>eudicotyledons</taxon>
        <taxon>Gunneridae</taxon>
        <taxon>Pentapetalae</taxon>
        <taxon>rosids</taxon>
        <taxon>malvids</taxon>
        <taxon>Malvales</taxon>
        <taxon>Malvaceae</taxon>
        <taxon>Malvoideae</taxon>
        <taxon>Hibiscus</taxon>
    </lineage>
</organism>